<proteinExistence type="predicted"/>
<evidence type="ECO:0000313" key="1">
    <source>
        <dbReference type="EMBL" id="PVY44263.1"/>
    </source>
</evidence>
<reference evidence="1 2" key="1">
    <citation type="submission" date="2018-04" db="EMBL/GenBank/DDBJ databases">
        <title>Genomic Encyclopedia of Type Strains, Phase IV (KMG-IV): sequencing the most valuable type-strain genomes for metagenomic binning, comparative biology and taxonomic classification.</title>
        <authorList>
            <person name="Goeker M."/>
        </authorList>
    </citation>
    <scope>NUCLEOTIDE SEQUENCE [LARGE SCALE GENOMIC DNA]</scope>
    <source>
        <strain evidence="1 2">DSM 14823</strain>
    </source>
</reference>
<protein>
    <submittedName>
        <fullName evidence="1">Uncharacterized protein</fullName>
    </submittedName>
</protein>
<evidence type="ECO:0000313" key="2">
    <source>
        <dbReference type="Proteomes" id="UP000245959"/>
    </source>
</evidence>
<organism evidence="1 2">
    <name type="scientific">Victivallis vadensis</name>
    <dbReference type="NCBI Taxonomy" id="172901"/>
    <lineage>
        <taxon>Bacteria</taxon>
        <taxon>Pseudomonadati</taxon>
        <taxon>Lentisphaerota</taxon>
        <taxon>Lentisphaeria</taxon>
        <taxon>Victivallales</taxon>
        <taxon>Victivallaceae</taxon>
        <taxon>Victivallis</taxon>
    </lineage>
</organism>
<name>A0A2U1B6F1_9BACT</name>
<dbReference type="RefSeq" id="WP_133245073.1">
    <property type="nucleotide sequence ID" value="NZ_CABMMC010000068.1"/>
</dbReference>
<dbReference type="EMBL" id="QEKH01000007">
    <property type="protein sequence ID" value="PVY44263.1"/>
    <property type="molecule type" value="Genomic_DNA"/>
</dbReference>
<gene>
    <name evidence="1" type="ORF">C8D82_10718</name>
</gene>
<comment type="caution">
    <text evidence="1">The sequence shown here is derived from an EMBL/GenBank/DDBJ whole genome shotgun (WGS) entry which is preliminary data.</text>
</comment>
<sequence>MSCFPRKPQRGDKALQALYDSVCQIIDFLPSLEVRGDSSTIKVSSLRGGKIIEAIRQTSGSQSAGYTYDGPFAFTYDDNGSLIIKEGFLSRNGELVVVPEKNMGKPENLSEGFICVFDELTANGSNAFKWKDPEIKIVKKDEIDNRCYPLGEVSIDKESKAKAIKCFATPVAILLIGKDCIIEEKK</sequence>
<dbReference type="Proteomes" id="UP000245959">
    <property type="component" value="Unassembled WGS sequence"/>
</dbReference>
<dbReference type="AlphaFoldDB" id="A0A2U1B6F1"/>
<keyword evidence="2" id="KW-1185">Reference proteome</keyword>
<accession>A0A2U1B6F1</accession>
<dbReference type="GeneID" id="78297430"/>